<sequence>MSKIRYRKANGYILWKGIFNAFFVLRCLILPNTVLFLFFRKRPNAIKCVSERSYAVTDQSALYFTELRRQWGIKI</sequence>
<organism evidence="2 3">
    <name type="scientific">Panagrolaimus davidi</name>
    <dbReference type="NCBI Taxonomy" id="227884"/>
    <lineage>
        <taxon>Eukaryota</taxon>
        <taxon>Metazoa</taxon>
        <taxon>Ecdysozoa</taxon>
        <taxon>Nematoda</taxon>
        <taxon>Chromadorea</taxon>
        <taxon>Rhabditida</taxon>
        <taxon>Tylenchina</taxon>
        <taxon>Panagrolaimomorpha</taxon>
        <taxon>Panagrolaimoidea</taxon>
        <taxon>Panagrolaimidae</taxon>
        <taxon>Panagrolaimus</taxon>
    </lineage>
</organism>
<keyword evidence="1" id="KW-1133">Transmembrane helix</keyword>
<keyword evidence="2" id="KW-1185">Reference proteome</keyword>
<reference evidence="3" key="1">
    <citation type="submission" date="2022-11" db="UniProtKB">
        <authorList>
            <consortium name="WormBaseParasite"/>
        </authorList>
    </citation>
    <scope>IDENTIFICATION</scope>
</reference>
<protein>
    <submittedName>
        <fullName evidence="3">Uncharacterized protein</fullName>
    </submittedName>
</protein>
<dbReference type="Proteomes" id="UP000887578">
    <property type="component" value="Unplaced"/>
</dbReference>
<accession>A0A914PUP1</accession>
<evidence type="ECO:0000256" key="1">
    <source>
        <dbReference type="SAM" id="Phobius"/>
    </source>
</evidence>
<evidence type="ECO:0000313" key="2">
    <source>
        <dbReference type="Proteomes" id="UP000887578"/>
    </source>
</evidence>
<keyword evidence="1" id="KW-0472">Membrane</keyword>
<proteinExistence type="predicted"/>
<evidence type="ECO:0000313" key="3">
    <source>
        <dbReference type="WBParaSite" id="PDA_v2.g21968.t1"/>
    </source>
</evidence>
<name>A0A914PUP1_9BILA</name>
<keyword evidence="1" id="KW-0812">Transmembrane</keyword>
<dbReference type="AlphaFoldDB" id="A0A914PUP1"/>
<dbReference type="WBParaSite" id="PDA_v2.g21968.t1">
    <property type="protein sequence ID" value="PDA_v2.g21968.t1"/>
    <property type="gene ID" value="PDA_v2.g21968"/>
</dbReference>
<feature type="transmembrane region" description="Helical" evidence="1">
    <location>
        <begin position="12"/>
        <end position="39"/>
    </location>
</feature>